<dbReference type="SMART" id="SM00228">
    <property type="entry name" value="PDZ"/>
    <property type="match status" value="1"/>
</dbReference>
<accession>A0A1K1RPI9</accession>
<evidence type="ECO:0000313" key="2">
    <source>
        <dbReference type="EMBL" id="SFW73631.1"/>
    </source>
</evidence>
<proteinExistence type="predicted"/>
<dbReference type="Gene3D" id="2.40.70.10">
    <property type="entry name" value="Acid Proteases"/>
    <property type="match status" value="2"/>
</dbReference>
<reference evidence="2 3" key="1">
    <citation type="submission" date="2016-11" db="EMBL/GenBank/DDBJ databases">
        <authorList>
            <person name="Jaros S."/>
            <person name="Januszkiewicz K."/>
            <person name="Wedrychowicz H."/>
        </authorList>
    </citation>
    <scope>NUCLEOTIDE SEQUENCE [LARGE SCALE GENOMIC DNA]</scope>
    <source>
        <strain evidence="2 3">CGMCC 1.12145</strain>
    </source>
</reference>
<dbReference type="STRING" id="1150368.SAMN02927921_03808"/>
<keyword evidence="2" id="KW-0378">Hydrolase</keyword>
<sequence length="451" mass="51677">MQLFVLNIDKKLILPVLLVFFSFFYLSAQSGFRLISDKDYHTVKFRLISNLIVLPVEINGVELSFILDTGVNRPILFDLTSADSLKLENTETIYIRGLGEGEAIKAYRTRGNVMKVRGGVVNENEDLYLILDQYINFAPRLGIPIHGIIGFELFRDFVVEINYSRKRIRFYRPGTYKHKKCRRCETLPLDIIHNKPYLKADVDLNGRKGVEVKLLIDSGSSDALWIFEKENEGLITPKKHFEDFLGRGLSGSIYGDRARVEKLKIGKFELPETKVAFPDSISIQHLQNLNERDGSLGAEVLRRFNVTFDYHGKKITLRKNRYFKEAFKYNMSGIELQHNGIRVVKELESGIRRGQSGNSGNEGVSIRLDRLLKYTLHPAFEIAEIRQGSPAFLAGLRTGDVILSVNGKSTYRYSLPEVTEMLNVKEGKKIRLEVDRKDKVLKFSFELKKML</sequence>
<dbReference type="GO" id="GO:0008233">
    <property type="term" value="F:peptidase activity"/>
    <property type="evidence" value="ECO:0007669"/>
    <property type="project" value="UniProtKB-KW"/>
</dbReference>
<dbReference type="InterPro" id="IPR001478">
    <property type="entry name" value="PDZ"/>
</dbReference>
<dbReference type="AlphaFoldDB" id="A0A1K1RPI9"/>
<feature type="domain" description="PDZ" evidence="1">
    <location>
        <begin position="348"/>
        <end position="422"/>
    </location>
</feature>
<dbReference type="InterPro" id="IPR041489">
    <property type="entry name" value="PDZ_6"/>
</dbReference>
<dbReference type="Pfam" id="PF17820">
    <property type="entry name" value="PDZ_6"/>
    <property type="match status" value="1"/>
</dbReference>
<dbReference type="GO" id="GO:0006508">
    <property type="term" value="P:proteolysis"/>
    <property type="evidence" value="ECO:0007669"/>
    <property type="project" value="UniProtKB-KW"/>
</dbReference>
<dbReference type="Proteomes" id="UP000182248">
    <property type="component" value="Unassembled WGS sequence"/>
</dbReference>
<protein>
    <submittedName>
        <fullName evidence="2">Aspartyl protease</fullName>
    </submittedName>
</protein>
<dbReference type="Gene3D" id="2.30.42.10">
    <property type="match status" value="1"/>
</dbReference>
<dbReference type="EMBL" id="FPJE01000030">
    <property type="protein sequence ID" value="SFW73631.1"/>
    <property type="molecule type" value="Genomic_DNA"/>
</dbReference>
<dbReference type="PROSITE" id="PS50106">
    <property type="entry name" value="PDZ"/>
    <property type="match status" value="1"/>
</dbReference>
<evidence type="ECO:0000313" key="3">
    <source>
        <dbReference type="Proteomes" id="UP000182248"/>
    </source>
</evidence>
<dbReference type="InterPro" id="IPR021109">
    <property type="entry name" value="Peptidase_aspartic_dom_sf"/>
</dbReference>
<evidence type="ECO:0000259" key="1">
    <source>
        <dbReference type="PROSITE" id="PS50106"/>
    </source>
</evidence>
<keyword evidence="2" id="KW-0645">Protease</keyword>
<keyword evidence="3" id="KW-1185">Reference proteome</keyword>
<organism evidence="2 3">
    <name type="scientific">Sinomicrobium oceani</name>
    <dbReference type="NCBI Taxonomy" id="1150368"/>
    <lineage>
        <taxon>Bacteria</taxon>
        <taxon>Pseudomonadati</taxon>
        <taxon>Bacteroidota</taxon>
        <taxon>Flavobacteriia</taxon>
        <taxon>Flavobacteriales</taxon>
        <taxon>Flavobacteriaceae</taxon>
        <taxon>Sinomicrobium</taxon>
    </lineage>
</organism>
<dbReference type="SUPFAM" id="SSF50156">
    <property type="entry name" value="PDZ domain-like"/>
    <property type="match status" value="1"/>
</dbReference>
<dbReference type="Pfam" id="PF13650">
    <property type="entry name" value="Asp_protease_2"/>
    <property type="match status" value="2"/>
</dbReference>
<dbReference type="InterPro" id="IPR036034">
    <property type="entry name" value="PDZ_sf"/>
</dbReference>
<dbReference type="OrthoDB" id="3521766at2"/>
<name>A0A1K1RPI9_9FLAO</name>
<gene>
    <name evidence="2" type="ORF">SAMN02927921_03808</name>
</gene>